<dbReference type="KEGG" id="azo:azo3798"/>
<accession>A1KC58</accession>
<sequence length="368" mass="38082">MLAGTALQLHATVAGDGRLHATVRNLRPAAARLLVGRRVDEAVALAPRLFALCGCAQGAAARLACRAAAGEAAALDEGDERRLAAEAAHEHLWRLLLDWPVLFGAPPQRQRYADLHRRLSTVPDATSAGALGEELQRLATDELLGGTLPRLQDAASEDAVQANLDAAGTGFARVLAQTIALGTATDGAATPVLPQRSAAAWTTALGGLPDPHFCSAPTEGSNAAETGPLARHAHLPVVALLLARHRRIAARLLAKVIDVADCGARLAGAPGTPLADAIAPAPGLGLACVDTARGTLLHGVRVEAGRIADYRICAPTDWHFHPGGAFVGEVKGRHAADEAGTRLRLHALALSLDPCVAFELSVEDSVHA</sequence>
<gene>
    <name evidence="1" type="primary">hupK</name>
    <name evidence="1" type="ordered locus">azo3798</name>
</gene>
<dbReference type="eggNOG" id="COG3259">
    <property type="taxonomic scope" value="Bacteria"/>
</dbReference>
<dbReference type="PANTHER" id="PTHR42958:SF4">
    <property type="entry name" value="HYDROGENASE EXPRESSION_FORMATION PROTEIN HUPK"/>
    <property type="match status" value="1"/>
</dbReference>
<dbReference type="EMBL" id="AM406670">
    <property type="protein sequence ID" value="CAL96414.1"/>
    <property type="molecule type" value="Genomic_DNA"/>
</dbReference>
<evidence type="ECO:0000313" key="2">
    <source>
        <dbReference type="Proteomes" id="UP000002588"/>
    </source>
</evidence>
<name>A1KC58_AZOSB</name>
<organism evidence="1 2">
    <name type="scientific">Azoarcus sp. (strain BH72)</name>
    <dbReference type="NCBI Taxonomy" id="418699"/>
    <lineage>
        <taxon>Bacteria</taxon>
        <taxon>Pseudomonadati</taxon>
        <taxon>Pseudomonadota</taxon>
        <taxon>Betaproteobacteria</taxon>
        <taxon>Rhodocyclales</taxon>
        <taxon>Zoogloeaceae</taxon>
        <taxon>Azoarcus</taxon>
    </lineage>
</organism>
<proteinExistence type="predicted"/>
<dbReference type="RefSeq" id="WP_011767520.1">
    <property type="nucleotide sequence ID" value="NC_008702.1"/>
</dbReference>
<dbReference type="InterPro" id="IPR029014">
    <property type="entry name" value="NiFe-Hase_large"/>
</dbReference>
<reference evidence="1 2" key="1">
    <citation type="journal article" date="2006" name="Nat. Biotechnol.">
        <title>Complete genome of the mutualistic, N2-fixing grass endophyte Azoarcus sp. strain BH72.</title>
        <authorList>
            <person name="Krause A."/>
            <person name="Ramakumar A."/>
            <person name="Bartels D."/>
            <person name="Battistoni F."/>
            <person name="Bekel T."/>
            <person name="Boch J."/>
            <person name="Boehm M."/>
            <person name="Friedrich F."/>
            <person name="Hurek T."/>
            <person name="Krause L."/>
            <person name="Linke B."/>
            <person name="McHardy A.C."/>
            <person name="Sarkar A."/>
            <person name="Schneiker S."/>
            <person name="Syed A.A."/>
            <person name="Thauer R."/>
            <person name="Vorhoelter F.-J."/>
            <person name="Weidner S."/>
            <person name="Puehler A."/>
            <person name="Reinhold-Hurek B."/>
            <person name="Kaiser O."/>
            <person name="Goesmann A."/>
        </authorList>
    </citation>
    <scope>NUCLEOTIDE SEQUENCE [LARGE SCALE GENOMIC DNA]</scope>
    <source>
        <strain evidence="1 2">BH72</strain>
    </source>
</reference>
<dbReference type="SUPFAM" id="SSF56762">
    <property type="entry name" value="HydB/Nqo4-like"/>
    <property type="match status" value="1"/>
</dbReference>
<dbReference type="AlphaFoldDB" id="A1KC58"/>
<protein>
    <submittedName>
        <fullName evidence="1">Hydrogenase expression/formation protein HupK</fullName>
    </submittedName>
</protein>
<dbReference type="STRING" id="62928.azo3798"/>
<dbReference type="Gene3D" id="1.10.645.10">
    <property type="entry name" value="Cytochrome-c3 Hydrogenase, chain B"/>
    <property type="match status" value="1"/>
</dbReference>
<dbReference type="HOGENOM" id="CLU_054514_0_0_4"/>
<dbReference type="Proteomes" id="UP000002588">
    <property type="component" value="Chromosome"/>
</dbReference>
<evidence type="ECO:0000313" key="1">
    <source>
        <dbReference type="EMBL" id="CAL96414.1"/>
    </source>
</evidence>
<keyword evidence="2" id="KW-1185">Reference proteome</keyword>
<dbReference type="InterPro" id="IPR050867">
    <property type="entry name" value="NiFe/NiFeSe_hydrgnase_LSU"/>
</dbReference>
<dbReference type="PANTHER" id="PTHR42958">
    <property type="entry name" value="HYDROGENASE-2 LARGE CHAIN"/>
    <property type="match status" value="1"/>
</dbReference>